<feature type="compositionally biased region" description="Basic and acidic residues" evidence="1">
    <location>
        <begin position="113"/>
        <end position="124"/>
    </location>
</feature>
<evidence type="ECO:0000313" key="2">
    <source>
        <dbReference type="EMBL" id="CAK7924760.1"/>
    </source>
</evidence>
<sequence>MVRASGLFANERQEQPARRWCDVHALFPLSANRPTVLTMTASKHEEVAALEALRDSSAELAQYLDEINGKMLQMNHQNELSLRVLDNWSSVLAISKINGSSAAAAASSAAGKPHVDKALVRTSP</sequence>
<evidence type="ECO:0000256" key="1">
    <source>
        <dbReference type="SAM" id="MobiDB-lite"/>
    </source>
</evidence>
<dbReference type="GO" id="GO:0042729">
    <property type="term" value="C:DASH complex"/>
    <property type="evidence" value="ECO:0007669"/>
    <property type="project" value="InterPro"/>
</dbReference>
<comment type="caution">
    <text evidence="2">The sequence shown here is derived from an EMBL/GenBank/DDBJ whole genome shotgun (WGS) entry which is preliminary data.</text>
</comment>
<gene>
    <name evidence="2" type="ORF">PM001_LOCUS9910</name>
</gene>
<dbReference type="InterPro" id="IPR013963">
    <property type="entry name" value="DASH_Dad2"/>
</dbReference>
<dbReference type="Pfam" id="PF08654">
    <property type="entry name" value="DASH_Dad2"/>
    <property type="match status" value="1"/>
</dbReference>
<dbReference type="AlphaFoldDB" id="A0AAV1TQU1"/>
<protein>
    <recommendedName>
        <fullName evidence="4">Outer kinetochore protein DAD2</fullName>
    </recommendedName>
</protein>
<dbReference type="EMBL" id="CAKLBY020000078">
    <property type="protein sequence ID" value="CAK7924760.1"/>
    <property type="molecule type" value="Genomic_DNA"/>
</dbReference>
<reference evidence="2" key="1">
    <citation type="submission" date="2024-01" db="EMBL/GenBank/DDBJ databases">
        <authorList>
            <person name="Webb A."/>
        </authorList>
    </citation>
    <scope>NUCLEOTIDE SEQUENCE</scope>
    <source>
        <strain evidence="2">Pm1</strain>
    </source>
</reference>
<organism evidence="2 3">
    <name type="scientific">Peronospora matthiolae</name>
    <dbReference type="NCBI Taxonomy" id="2874970"/>
    <lineage>
        <taxon>Eukaryota</taxon>
        <taxon>Sar</taxon>
        <taxon>Stramenopiles</taxon>
        <taxon>Oomycota</taxon>
        <taxon>Peronosporomycetes</taxon>
        <taxon>Peronosporales</taxon>
        <taxon>Peronosporaceae</taxon>
        <taxon>Peronospora</taxon>
    </lineage>
</organism>
<feature type="region of interest" description="Disordered" evidence="1">
    <location>
        <begin position="105"/>
        <end position="124"/>
    </location>
</feature>
<name>A0AAV1TQU1_9STRA</name>
<dbReference type="GO" id="GO:0000278">
    <property type="term" value="P:mitotic cell cycle"/>
    <property type="evidence" value="ECO:0007669"/>
    <property type="project" value="InterPro"/>
</dbReference>
<dbReference type="GO" id="GO:0072686">
    <property type="term" value="C:mitotic spindle"/>
    <property type="evidence" value="ECO:0007669"/>
    <property type="project" value="InterPro"/>
</dbReference>
<accession>A0AAV1TQU1</accession>
<evidence type="ECO:0000313" key="3">
    <source>
        <dbReference type="Proteomes" id="UP001162060"/>
    </source>
</evidence>
<evidence type="ECO:0008006" key="4">
    <source>
        <dbReference type="Google" id="ProtNLM"/>
    </source>
</evidence>
<proteinExistence type="predicted"/>
<dbReference type="Proteomes" id="UP001162060">
    <property type="component" value="Unassembled WGS sequence"/>
</dbReference>